<dbReference type="Gene3D" id="1.25.40.20">
    <property type="entry name" value="Ankyrin repeat-containing domain"/>
    <property type="match status" value="1"/>
</dbReference>
<dbReference type="InterPro" id="IPR036770">
    <property type="entry name" value="Ankyrin_rpt-contain_sf"/>
</dbReference>
<dbReference type="Proteomes" id="UP001470230">
    <property type="component" value="Unassembled WGS sequence"/>
</dbReference>
<gene>
    <name evidence="1" type="ORF">M9Y10_035639</name>
</gene>
<dbReference type="EMBL" id="JAPFFF010000056">
    <property type="protein sequence ID" value="KAK8838219.1"/>
    <property type="molecule type" value="Genomic_DNA"/>
</dbReference>
<dbReference type="SUPFAM" id="SSF48403">
    <property type="entry name" value="Ankyrin repeat"/>
    <property type="match status" value="1"/>
</dbReference>
<protein>
    <recommendedName>
        <fullName evidence="3">Ankyrin repeat protein</fullName>
    </recommendedName>
</protein>
<sequence length="148" mass="17178">MRSWKDLLNVRSRKGKTILMIFASKGNFEAIKMLDKMNVNIETRDIYGNNILHDILQDKTMTNDKVFDGIINIVNKHRELIIQRNRKGKNAFYFAAKRGFNGVLGVFSLFYPASFLDNLDENCIKSAVHVAAKENYYETVRYLVQTLH</sequence>
<name>A0ABR2GWC8_9EUKA</name>
<proteinExistence type="predicted"/>
<evidence type="ECO:0008006" key="3">
    <source>
        <dbReference type="Google" id="ProtNLM"/>
    </source>
</evidence>
<organism evidence="1 2">
    <name type="scientific">Tritrichomonas musculus</name>
    <dbReference type="NCBI Taxonomy" id="1915356"/>
    <lineage>
        <taxon>Eukaryota</taxon>
        <taxon>Metamonada</taxon>
        <taxon>Parabasalia</taxon>
        <taxon>Tritrichomonadida</taxon>
        <taxon>Tritrichomonadidae</taxon>
        <taxon>Tritrichomonas</taxon>
    </lineage>
</organism>
<accession>A0ABR2GWC8</accession>
<evidence type="ECO:0000313" key="2">
    <source>
        <dbReference type="Proteomes" id="UP001470230"/>
    </source>
</evidence>
<reference evidence="1 2" key="1">
    <citation type="submission" date="2024-04" db="EMBL/GenBank/DDBJ databases">
        <title>Tritrichomonas musculus Genome.</title>
        <authorList>
            <person name="Alves-Ferreira E."/>
            <person name="Grigg M."/>
            <person name="Lorenzi H."/>
            <person name="Galac M."/>
        </authorList>
    </citation>
    <scope>NUCLEOTIDE SEQUENCE [LARGE SCALE GENOMIC DNA]</scope>
    <source>
        <strain evidence="1 2">EAF2021</strain>
    </source>
</reference>
<evidence type="ECO:0000313" key="1">
    <source>
        <dbReference type="EMBL" id="KAK8838219.1"/>
    </source>
</evidence>
<keyword evidence="2" id="KW-1185">Reference proteome</keyword>
<comment type="caution">
    <text evidence="1">The sequence shown here is derived from an EMBL/GenBank/DDBJ whole genome shotgun (WGS) entry which is preliminary data.</text>
</comment>